<evidence type="ECO:0008006" key="4">
    <source>
        <dbReference type="Google" id="ProtNLM"/>
    </source>
</evidence>
<keyword evidence="1" id="KW-1133">Transmembrane helix</keyword>
<dbReference type="AlphaFoldDB" id="A0A8C9GSP6"/>
<protein>
    <recommendedName>
        <fullName evidence="4">Glycoside hydrolase family 2 catalytic domain-containing protein</fullName>
    </recommendedName>
</protein>
<reference evidence="2" key="2">
    <citation type="submission" date="2025-09" db="UniProtKB">
        <authorList>
            <consortium name="Ensembl"/>
        </authorList>
    </citation>
    <scope>IDENTIFICATION</scope>
</reference>
<proteinExistence type="predicted"/>
<accession>A0A8C9GSP6</accession>
<reference evidence="2" key="1">
    <citation type="submission" date="2025-08" db="UniProtKB">
        <authorList>
            <consortium name="Ensembl"/>
        </authorList>
    </citation>
    <scope>IDENTIFICATION</scope>
</reference>
<keyword evidence="3" id="KW-1185">Reference proteome</keyword>
<dbReference type="Ensembl" id="ENSPTET00000015094.1">
    <property type="protein sequence ID" value="ENSPTEP00000009928.1"/>
    <property type="gene ID" value="ENSPTEG00000011271.1"/>
</dbReference>
<evidence type="ECO:0000313" key="3">
    <source>
        <dbReference type="Proteomes" id="UP000694416"/>
    </source>
</evidence>
<evidence type="ECO:0000313" key="2">
    <source>
        <dbReference type="Ensembl" id="ENSPTEP00000009928.1"/>
    </source>
</evidence>
<name>A0A8C9GSP6_9PRIM</name>
<dbReference type="Proteomes" id="UP000694416">
    <property type="component" value="Unplaced"/>
</dbReference>
<sequence length="97" mass="11041">MELCKESAREPGEEVSVACLADPINRLLEQYHLGLDQTCRKYVVGELIWNLADLMTNQCKWQFGSWDNVPVLIFSVYLALSGYFGCKNIGNKVRKLV</sequence>
<keyword evidence="1" id="KW-0812">Transmembrane</keyword>
<organism evidence="2 3">
    <name type="scientific">Piliocolobus tephrosceles</name>
    <name type="common">Ugandan red Colobus</name>
    <dbReference type="NCBI Taxonomy" id="591936"/>
    <lineage>
        <taxon>Eukaryota</taxon>
        <taxon>Metazoa</taxon>
        <taxon>Chordata</taxon>
        <taxon>Craniata</taxon>
        <taxon>Vertebrata</taxon>
        <taxon>Euteleostomi</taxon>
        <taxon>Mammalia</taxon>
        <taxon>Eutheria</taxon>
        <taxon>Euarchontoglires</taxon>
        <taxon>Primates</taxon>
        <taxon>Haplorrhini</taxon>
        <taxon>Catarrhini</taxon>
        <taxon>Cercopithecidae</taxon>
        <taxon>Colobinae</taxon>
        <taxon>Piliocolobus</taxon>
    </lineage>
</organism>
<feature type="transmembrane region" description="Helical" evidence="1">
    <location>
        <begin position="69"/>
        <end position="86"/>
    </location>
</feature>
<keyword evidence="1" id="KW-0472">Membrane</keyword>
<evidence type="ECO:0000256" key="1">
    <source>
        <dbReference type="SAM" id="Phobius"/>
    </source>
</evidence>